<evidence type="ECO:0000256" key="1">
    <source>
        <dbReference type="ARBA" id="ARBA00022729"/>
    </source>
</evidence>
<dbReference type="NCBIfam" id="TIGR03302">
    <property type="entry name" value="OM_YfiO"/>
    <property type="match status" value="1"/>
</dbReference>
<organism evidence="5 6">
    <name type="scientific">Bdellovibrio bacteriovorus</name>
    <dbReference type="NCBI Taxonomy" id="959"/>
    <lineage>
        <taxon>Bacteria</taxon>
        <taxon>Pseudomonadati</taxon>
        <taxon>Bdellovibrionota</taxon>
        <taxon>Bdellovibrionia</taxon>
        <taxon>Bdellovibrionales</taxon>
        <taxon>Pseudobdellovibrionaceae</taxon>
        <taxon>Bdellovibrio</taxon>
    </lineage>
</organism>
<evidence type="ECO:0000313" key="5">
    <source>
        <dbReference type="EMBL" id="KYG66840.1"/>
    </source>
</evidence>
<dbReference type="InterPro" id="IPR039565">
    <property type="entry name" value="BamD-like"/>
</dbReference>
<dbReference type="HAMAP" id="MF_00922">
    <property type="entry name" value="OM_assembly_BamD"/>
    <property type="match status" value="1"/>
</dbReference>
<dbReference type="Pfam" id="PF13525">
    <property type="entry name" value="YfiO"/>
    <property type="match status" value="1"/>
</dbReference>
<dbReference type="AlphaFoldDB" id="A0A150WQZ3"/>
<sequence length="245" mass="28391">MLKTLRVIIMCVVGFHLIGCSTNDKNSNTPEGAFAIAEEYDKSERYEESIRRYTEVKNKFPYSNYATKAELAIADVYYKQESYAEAQVAYQMFKELHPTAPQSDYVQYRIGMSYYNQLPSTIDRDLTLANDAIFQLSELIKRYPNSEHIADAKEKRSAAIKMMAEKEEYIADFYFKREIYESALKRYEGLYNNYRSLGFDAKALSRAAISAKKIGDDSKAKKYLNILSKDYADSRELRDAKKEIE</sequence>
<keyword evidence="1" id="KW-0732">Signal</keyword>
<reference evidence="5 6" key="1">
    <citation type="submission" date="2016-03" db="EMBL/GenBank/DDBJ databases">
        <authorList>
            <person name="Ploux O."/>
        </authorList>
    </citation>
    <scope>NUCLEOTIDE SEQUENCE [LARGE SCALE GENOMIC DNA]</scope>
    <source>
        <strain evidence="5 6">R0</strain>
    </source>
</reference>
<keyword evidence="3" id="KW-0998">Cell outer membrane</keyword>
<feature type="domain" description="Outer membrane lipoprotein BamD-like" evidence="4">
    <location>
        <begin position="29"/>
        <end position="222"/>
    </location>
</feature>
<accession>A0A150WQZ3</accession>
<comment type="caution">
    <text evidence="5">The sequence shown here is derived from an EMBL/GenBank/DDBJ whole genome shotgun (WGS) entry which is preliminary data.</text>
</comment>
<keyword evidence="6" id="KW-1185">Reference proteome</keyword>
<name>A0A150WQZ3_BDEBC</name>
<protein>
    <submittedName>
        <fullName evidence="5">Competence protein ComL</fullName>
    </submittedName>
</protein>
<dbReference type="InterPro" id="IPR017689">
    <property type="entry name" value="BamD"/>
</dbReference>
<evidence type="ECO:0000256" key="2">
    <source>
        <dbReference type="ARBA" id="ARBA00023136"/>
    </source>
</evidence>
<evidence type="ECO:0000259" key="4">
    <source>
        <dbReference type="Pfam" id="PF13525"/>
    </source>
</evidence>
<evidence type="ECO:0000313" key="6">
    <source>
        <dbReference type="Proteomes" id="UP000075320"/>
    </source>
</evidence>
<dbReference type="InterPro" id="IPR011990">
    <property type="entry name" value="TPR-like_helical_dom_sf"/>
</dbReference>
<dbReference type="OrthoDB" id="5290732at2"/>
<evidence type="ECO:0000256" key="3">
    <source>
        <dbReference type="ARBA" id="ARBA00023237"/>
    </source>
</evidence>
<dbReference type="SUPFAM" id="SSF48452">
    <property type="entry name" value="TPR-like"/>
    <property type="match status" value="1"/>
</dbReference>
<gene>
    <name evidence="5" type="ORF">AZI86_07335</name>
</gene>
<dbReference type="Proteomes" id="UP000075320">
    <property type="component" value="Unassembled WGS sequence"/>
</dbReference>
<dbReference type="Gene3D" id="1.25.40.10">
    <property type="entry name" value="Tetratricopeptide repeat domain"/>
    <property type="match status" value="1"/>
</dbReference>
<dbReference type="EMBL" id="LUKE01000001">
    <property type="protein sequence ID" value="KYG66840.1"/>
    <property type="molecule type" value="Genomic_DNA"/>
</dbReference>
<keyword evidence="2" id="KW-0472">Membrane</keyword>
<proteinExistence type="inferred from homology"/>